<evidence type="ECO:0000256" key="1">
    <source>
        <dbReference type="SAM" id="MobiDB-lite"/>
    </source>
</evidence>
<organism evidence="2 3">
    <name type="scientific">Streptomyces albiaxialis</name>
    <dbReference type="NCBI Taxonomy" id="329523"/>
    <lineage>
        <taxon>Bacteria</taxon>
        <taxon>Bacillati</taxon>
        <taxon>Actinomycetota</taxon>
        <taxon>Actinomycetes</taxon>
        <taxon>Kitasatosporales</taxon>
        <taxon>Streptomycetaceae</taxon>
        <taxon>Streptomyces</taxon>
    </lineage>
</organism>
<comment type="caution">
    <text evidence="2">The sequence shown here is derived from an EMBL/GenBank/DDBJ whole genome shotgun (WGS) entry which is preliminary data.</text>
</comment>
<dbReference type="Proteomes" id="UP001500016">
    <property type="component" value="Unassembled WGS sequence"/>
</dbReference>
<evidence type="ECO:0000313" key="3">
    <source>
        <dbReference type="Proteomes" id="UP001500016"/>
    </source>
</evidence>
<reference evidence="3" key="1">
    <citation type="journal article" date="2019" name="Int. J. Syst. Evol. Microbiol.">
        <title>The Global Catalogue of Microorganisms (GCM) 10K type strain sequencing project: providing services to taxonomists for standard genome sequencing and annotation.</title>
        <authorList>
            <consortium name="The Broad Institute Genomics Platform"/>
            <consortium name="The Broad Institute Genome Sequencing Center for Infectious Disease"/>
            <person name="Wu L."/>
            <person name="Ma J."/>
        </authorList>
    </citation>
    <scope>NUCLEOTIDE SEQUENCE [LARGE SCALE GENOMIC DNA]</scope>
    <source>
        <strain evidence="3">JCM 15478</strain>
    </source>
</reference>
<evidence type="ECO:0000313" key="2">
    <source>
        <dbReference type="EMBL" id="GAA2074105.1"/>
    </source>
</evidence>
<name>A0ABP5HHB7_9ACTN</name>
<protein>
    <recommendedName>
        <fullName evidence="4">Transposase</fullName>
    </recommendedName>
</protein>
<sequence length="71" mass="7659">MRDAVGRDAGGPGRLCDALELQEVREEPEEPAVPRMQPGRVGSSGNWNKETPGAANRQPYRGARPSRTESG</sequence>
<evidence type="ECO:0008006" key="4">
    <source>
        <dbReference type="Google" id="ProtNLM"/>
    </source>
</evidence>
<accession>A0ABP5HHB7</accession>
<gene>
    <name evidence="2" type="ORF">GCM10009801_27830</name>
</gene>
<keyword evidence="3" id="KW-1185">Reference proteome</keyword>
<dbReference type="EMBL" id="BAAAPE010000007">
    <property type="protein sequence ID" value="GAA2074105.1"/>
    <property type="molecule type" value="Genomic_DNA"/>
</dbReference>
<feature type="region of interest" description="Disordered" evidence="1">
    <location>
        <begin position="1"/>
        <end position="71"/>
    </location>
</feature>
<proteinExistence type="predicted"/>